<sequence>MQNIDKGCLNMKLGKQSDRSRIARWEICVILHGDCLAGMAALIEERSVDAVYVLGDFNAHPGTRIVAVLQTGAKISAGSLTGALKRPKKIFGWNCHVKDSHQVAKITVNVAATKEESVQKRYQTCSGDKSKKNLGD</sequence>
<evidence type="ECO:0008006" key="3">
    <source>
        <dbReference type="Google" id="ProtNLM"/>
    </source>
</evidence>
<accession>A0A5E4PN66</accession>
<organism evidence="1 2">
    <name type="scientific">Leptidea sinapis</name>
    <dbReference type="NCBI Taxonomy" id="189913"/>
    <lineage>
        <taxon>Eukaryota</taxon>
        <taxon>Metazoa</taxon>
        <taxon>Ecdysozoa</taxon>
        <taxon>Arthropoda</taxon>
        <taxon>Hexapoda</taxon>
        <taxon>Insecta</taxon>
        <taxon>Pterygota</taxon>
        <taxon>Neoptera</taxon>
        <taxon>Endopterygota</taxon>
        <taxon>Lepidoptera</taxon>
        <taxon>Glossata</taxon>
        <taxon>Ditrysia</taxon>
        <taxon>Papilionoidea</taxon>
        <taxon>Pieridae</taxon>
        <taxon>Dismorphiinae</taxon>
        <taxon>Leptidea</taxon>
    </lineage>
</organism>
<gene>
    <name evidence="1" type="ORF">LSINAPIS_LOCUS385</name>
</gene>
<name>A0A5E4PN66_9NEOP</name>
<evidence type="ECO:0000313" key="2">
    <source>
        <dbReference type="Proteomes" id="UP000324832"/>
    </source>
</evidence>
<proteinExistence type="predicted"/>
<dbReference type="EMBL" id="FZQP02000004">
    <property type="protein sequence ID" value="VVC86595.1"/>
    <property type="molecule type" value="Genomic_DNA"/>
</dbReference>
<keyword evidence="2" id="KW-1185">Reference proteome</keyword>
<protein>
    <recommendedName>
        <fullName evidence="3">Endonuclease/exonuclease/phosphatase domain-containing protein</fullName>
    </recommendedName>
</protein>
<dbReference type="Proteomes" id="UP000324832">
    <property type="component" value="Unassembled WGS sequence"/>
</dbReference>
<dbReference type="AlphaFoldDB" id="A0A5E4PN66"/>
<reference evidence="1 2" key="1">
    <citation type="submission" date="2017-07" db="EMBL/GenBank/DDBJ databases">
        <authorList>
            <person name="Talla V."/>
            <person name="Backstrom N."/>
        </authorList>
    </citation>
    <scope>NUCLEOTIDE SEQUENCE [LARGE SCALE GENOMIC DNA]</scope>
</reference>
<evidence type="ECO:0000313" key="1">
    <source>
        <dbReference type="EMBL" id="VVC86595.1"/>
    </source>
</evidence>